<keyword evidence="1" id="KW-0472">Membrane</keyword>
<keyword evidence="1" id="KW-0812">Transmembrane</keyword>
<gene>
    <name evidence="3" type="ORF">F2Q68_00023918</name>
    <name evidence="4" type="ORF">F2Q70_00024599</name>
</gene>
<organism evidence="4">
    <name type="scientific">Brassica cretica</name>
    <name type="common">Mustard</name>
    <dbReference type="NCBI Taxonomy" id="69181"/>
    <lineage>
        <taxon>Eukaryota</taxon>
        <taxon>Viridiplantae</taxon>
        <taxon>Streptophyta</taxon>
        <taxon>Embryophyta</taxon>
        <taxon>Tracheophyta</taxon>
        <taxon>Spermatophyta</taxon>
        <taxon>Magnoliopsida</taxon>
        <taxon>eudicotyledons</taxon>
        <taxon>Gunneridae</taxon>
        <taxon>Pentapetalae</taxon>
        <taxon>rosids</taxon>
        <taxon>malvids</taxon>
        <taxon>Brassicales</taxon>
        <taxon>Brassicaceae</taxon>
        <taxon>Brassiceae</taxon>
        <taxon>Brassica</taxon>
    </lineage>
</organism>
<keyword evidence="2" id="KW-0732">Signal</keyword>
<name>A0A8S9LAJ4_BRACR</name>
<dbReference type="AlphaFoldDB" id="A0A8S9LAJ4"/>
<comment type="caution">
    <text evidence="4">The sequence shown here is derived from an EMBL/GenBank/DDBJ whole genome shotgun (WGS) entry which is preliminary data.</text>
</comment>
<evidence type="ECO:0000256" key="1">
    <source>
        <dbReference type="SAM" id="Phobius"/>
    </source>
</evidence>
<feature type="signal peptide" evidence="2">
    <location>
        <begin position="1"/>
        <end position="21"/>
    </location>
</feature>
<dbReference type="EMBL" id="QGKW02001911">
    <property type="protein sequence ID" value="KAF2569575.1"/>
    <property type="molecule type" value="Genomic_DNA"/>
</dbReference>
<evidence type="ECO:0008006" key="5">
    <source>
        <dbReference type="Google" id="ProtNLM"/>
    </source>
</evidence>
<keyword evidence="1" id="KW-1133">Transmembrane helix</keyword>
<dbReference type="Proteomes" id="UP000712281">
    <property type="component" value="Unassembled WGS sequence"/>
</dbReference>
<protein>
    <recommendedName>
        <fullName evidence="5">Thioglucosidase</fullName>
    </recommendedName>
</protein>
<reference evidence="4" key="1">
    <citation type="submission" date="2019-12" db="EMBL/GenBank/DDBJ databases">
        <title>Genome sequencing and annotation of Brassica cretica.</title>
        <authorList>
            <person name="Studholme D.J."/>
            <person name="Sarris P.F."/>
        </authorList>
    </citation>
    <scope>NUCLEOTIDE SEQUENCE</scope>
    <source>
        <strain evidence="3">PFS-001/15</strain>
        <strain evidence="4">PFS-102/07</strain>
        <tissue evidence="4">Leaf</tissue>
    </source>
</reference>
<sequence>MKLPFLILLLITTWFTNNVISHSPESRLLDRSDFPDDFIFGTATSAFQLMMICGCFFWVGNDGI</sequence>
<feature type="chain" id="PRO_5044693428" description="Thioglucosidase" evidence="2">
    <location>
        <begin position="22"/>
        <end position="64"/>
    </location>
</feature>
<proteinExistence type="predicted"/>
<accession>A0A8S9LAJ4</accession>
<evidence type="ECO:0000313" key="4">
    <source>
        <dbReference type="EMBL" id="KAF2602388.1"/>
    </source>
</evidence>
<feature type="transmembrane region" description="Helical" evidence="1">
    <location>
        <begin position="37"/>
        <end position="59"/>
    </location>
</feature>
<dbReference type="EMBL" id="QGKY02000094">
    <property type="protein sequence ID" value="KAF2602388.1"/>
    <property type="molecule type" value="Genomic_DNA"/>
</dbReference>
<dbReference type="OrthoDB" id="65569at2759"/>
<evidence type="ECO:0000256" key="2">
    <source>
        <dbReference type="SAM" id="SignalP"/>
    </source>
</evidence>
<evidence type="ECO:0000313" key="3">
    <source>
        <dbReference type="EMBL" id="KAF2569575.1"/>
    </source>
</evidence>